<feature type="transmembrane region" description="Helical" evidence="2">
    <location>
        <begin position="97"/>
        <end position="130"/>
    </location>
</feature>
<sequence>MISGEDDASDMSQSNHGGVAQDASDGSTPYRLYEKSSLPARVLMLMLMAAHVASFIAGLSMKWSLTEVRIDTEPANPEVEGTVPLYKSTLWSNTREFWWSGAGAVSAIVVFSGVVQPIWKALMFLVIYAFPLSDSRRMRLITAQEFTGKLSLATFYVEAILLQCFDYSFQVAQKSQALFAKIKIIAYEGLVMFLIAQLFAMAVINCLRLLQRSAMEENHRSLALYDLLPQVPSGKTRKEAASDLRAHTLWSRVRLGAASFLSILFFWYLFEYPTLKFTATGLLAPYIVRNGPVLRLAFDSIGWGIFENTNPHSFAVFFAIAFYVNLIIFPNMLSILGLASAITPESWRPAQRAFGEATQLILPWATHETLIIAIFFLCPNINLISEWVFDDTEPCPTINHKTHGGGNCLVVDATVLAVGGSLLILWGLLVLYVSACVAAKAGDRRLLYSS</sequence>
<accession>A0A7S2RY33</accession>
<evidence type="ECO:0000256" key="2">
    <source>
        <dbReference type="SAM" id="Phobius"/>
    </source>
</evidence>
<evidence type="ECO:0000256" key="1">
    <source>
        <dbReference type="SAM" id="MobiDB-lite"/>
    </source>
</evidence>
<protein>
    <submittedName>
        <fullName evidence="3">Uncharacterized protein</fullName>
    </submittedName>
</protein>
<dbReference type="AlphaFoldDB" id="A0A7S2RY33"/>
<feature type="transmembrane region" description="Helical" evidence="2">
    <location>
        <begin position="360"/>
        <end position="384"/>
    </location>
</feature>
<name>A0A7S2RY33_9STRA</name>
<feature type="transmembrane region" description="Helical" evidence="2">
    <location>
        <begin position="42"/>
        <end position="61"/>
    </location>
</feature>
<proteinExistence type="predicted"/>
<feature type="transmembrane region" description="Helical" evidence="2">
    <location>
        <begin position="415"/>
        <end position="439"/>
    </location>
</feature>
<keyword evidence="2" id="KW-1133">Transmembrane helix</keyword>
<dbReference type="EMBL" id="HBHJ01013965">
    <property type="protein sequence ID" value="CAD9683907.1"/>
    <property type="molecule type" value="Transcribed_RNA"/>
</dbReference>
<feature type="transmembrane region" description="Helical" evidence="2">
    <location>
        <begin position="314"/>
        <end position="339"/>
    </location>
</feature>
<feature type="transmembrane region" description="Helical" evidence="2">
    <location>
        <begin position="253"/>
        <end position="270"/>
    </location>
</feature>
<keyword evidence="2" id="KW-0472">Membrane</keyword>
<evidence type="ECO:0000313" key="3">
    <source>
        <dbReference type="EMBL" id="CAD9683907.1"/>
    </source>
</evidence>
<gene>
    <name evidence="3" type="ORF">RMAR1173_LOCUS9130</name>
</gene>
<keyword evidence="2" id="KW-0812">Transmembrane</keyword>
<feature type="region of interest" description="Disordered" evidence="1">
    <location>
        <begin position="1"/>
        <end position="27"/>
    </location>
</feature>
<feature type="transmembrane region" description="Helical" evidence="2">
    <location>
        <begin position="189"/>
        <end position="210"/>
    </location>
</feature>
<organism evidence="3">
    <name type="scientific">Rhizochromulina marina</name>
    <dbReference type="NCBI Taxonomy" id="1034831"/>
    <lineage>
        <taxon>Eukaryota</taxon>
        <taxon>Sar</taxon>
        <taxon>Stramenopiles</taxon>
        <taxon>Ochrophyta</taxon>
        <taxon>Dictyochophyceae</taxon>
        <taxon>Rhizochromulinales</taxon>
        <taxon>Rhizochromulina</taxon>
    </lineage>
</organism>
<reference evidence="3" key="1">
    <citation type="submission" date="2021-01" db="EMBL/GenBank/DDBJ databases">
        <authorList>
            <person name="Corre E."/>
            <person name="Pelletier E."/>
            <person name="Niang G."/>
            <person name="Scheremetjew M."/>
            <person name="Finn R."/>
            <person name="Kale V."/>
            <person name="Holt S."/>
            <person name="Cochrane G."/>
            <person name="Meng A."/>
            <person name="Brown T."/>
            <person name="Cohen L."/>
        </authorList>
    </citation>
    <scope>NUCLEOTIDE SEQUENCE</scope>
    <source>
        <strain evidence="3">CCMP1243</strain>
    </source>
</reference>